<name>A0A557R045_9RHOO</name>
<dbReference type="AlphaFoldDB" id="A0A557R045"/>
<dbReference type="OrthoDB" id="7987888at2"/>
<evidence type="ECO:0000256" key="1">
    <source>
        <dbReference type="SAM" id="SignalP"/>
    </source>
</evidence>
<dbReference type="EMBL" id="VMNK01000003">
    <property type="protein sequence ID" value="TVO58530.1"/>
    <property type="molecule type" value="Genomic_DNA"/>
</dbReference>
<reference evidence="2 3" key="1">
    <citation type="submission" date="2019-07" db="EMBL/GenBank/DDBJ databases">
        <title>The pathways for chlorine oxyanion respiration interact through the shared metabolite chlorate.</title>
        <authorList>
            <person name="Barnum T.P."/>
            <person name="Cheng Y."/>
            <person name="Hill K.A."/>
            <person name="Lucas L.N."/>
            <person name="Carlson H.K."/>
            <person name="Coates J.D."/>
        </authorList>
    </citation>
    <scope>NUCLEOTIDE SEQUENCE [LARGE SCALE GENOMIC DNA]</scope>
    <source>
        <strain evidence="2 3">SFB-3</strain>
    </source>
</reference>
<proteinExistence type="predicted"/>
<feature type="chain" id="PRO_5021917252" evidence="1">
    <location>
        <begin position="25"/>
        <end position="187"/>
    </location>
</feature>
<accession>A0A557R045</accession>
<dbReference type="RefSeq" id="WP_144308070.1">
    <property type="nucleotide sequence ID" value="NZ_VMNK01000003.1"/>
</dbReference>
<sequence>MRPIKPWITATLLAGALFAGSASAWELSGSRNIVLHARDGQRTPIGTVTFTPQGERIGVAVHMDHARFTDFFLSMKEFKCLEAPDEVFCHVPYPHANPASVTADDLAWLEHALLFFYKLPNEFGAKLWNGVYYRLQRTDEGLVGTPQAIDLNLIGAPPTDPALPPYGPHERSDVAPDVRWFGRLTIQ</sequence>
<keyword evidence="3" id="KW-1185">Reference proteome</keyword>
<comment type="caution">
    <text evidence="2">The sequence shown here is derived from an EMBL/GenBank/DDBJ whole genome shotgun (WGS) entry which is preliminary data.</text>
</comment>
<gene>
    <name evidence="2" type="ORF">FHP91_02345</name>
</gene>
<organism evidence="2 3">
    <name type="scientific">Denitromonas halophila</name>
    <dbReference type="NCBI Taxonomy" id="1629404"/>
    <lineage>
        <taxon>Bacteria</taxon>
        <taxon>Pseudomonadati</taxon>
        <taxon>Pseudomonadota</taxon>
        <taxon>Betaproteobacteria</taxon>
        <taxon>Rhodocyclales</taxon>
        <taxon>Zoogloeaceae</taxon>
        <taxon>Denitromonas</taxon>
    </lineage>
</organism>
<evidence type="ECO:0000313" key="3">
    <source>
        <dbReference type="Proteomes" id="UP000319502"/>
    </source>
</evidence>
<protein>
    <submittedName>
        <fullName evidence="2">Uncharacterized protein</fullName>
    </submittedName>
</protein>
<dbReference type="Proteomes" id="UP000319502">
    <property type="component" value="Unassembled WGS sequence"/>
</dbReference>
<keyword evidence="1" id="KW-0732">Signal</keyword>
<evidence type="ECO:0000313" key="2">
    <source>
        <dbReference type="EMBL" id="TVO58530.1"/>
    </source>
</evidence>
<feature type="signal peptide" evidence="1">
    <location>
        <begin position="1"/>
        <end position="24"/>
    </location>
</feature>